<protein>
    <submittedName>
        <fullName evidence="8">SRPBCC family protein</fullName>
    </submittedName>
</protein>
<reference evidence="9" key="1">
    <citation type="journal article" date="2019" name="Int. J. Syst. Evol. Microbiol.">
        <title>The Global Catalogue of Microorganisms (GCM) 10K type strain sequencing project: providing services to taxonomists for standard genome sequencing and annotation.</title>
        <authorList>
            <consortium name="The Broad Institute Genomics Platform"/>
            <consortium name="The Broad Institute Genome Sequencing Center for Infectious Disease"/>
            <person name="Wu L."/>
            <person name="Ma J."/>
        </authorList>
    </citation>
    <scope>NUCLEOTIDE SEQUENCE [LARGE SCALE GENOMIC DNA]</scope>
    <source>
        <strain evidence="9">JCM 32105</strain>
    </source>
</reference>
<dbReference type="RefSeq" id="WP_345083213.1">
    <property type="nucleotide sequence ID" value="NZ_BAABFA010000015.1"/>
</dbReference>
<dbReference type="SUPFAM" id="SSF55961">
    <property type="entry name" value="Bet v1-like"/>
    <property type="match status" value="1"/>
</dbReference>
<keyword evidence="9" id="KW-1185">Reference proteome</keyword>
<evidence type="ECO:0000256" key="5">
    <source>
        <dbReference type="ARBA" id="ARBA00023004"/>
    </source>
</evidence>
<dbReference type="InterPro" id="IPR036922">
    <property type="entry name" value="Rieske_2Fe-2S_sf"/>
</dbReference>
<evidence type="ECO:0000313" key="8">
    <source>
        <dbReference type="EMBL" id="GAA4467152.1"/>
    </source>
</evidence>
<name>A0ABP8NIX2_9BACT</name>
<evidence type="ECO:0000313" key="9">
    <source>
        <dbReference type="Proteomes" id="UP001500067"/>
    </source>
</evidence>
<dbReference type="Pfam" id="PF00355">
    <property type="entry name" value="Rieske"/>
    <property type="match status" value="1"/>
</dbReference>
<dbReference type="InterPro" id="IPR017941">
    <property type="entry name" value="Rieske_2Fe-2S"/>
</dbReference>
<dbReference type="Gene3D" id="3.90.380.10">
    <property type="entry name" value="Naphthalene 1,2-dioxygenase Alpha Subunit, Chain A, domain 1"/>
    <property type="match status" value="2"/>
</dbReference>
<dbReference type="Gene3D" id="2.102.10.10">
    <property type="entry name" value="Rieske [2Fe-2S] iron-sulphur domain"/>
    <property type="match status" value="1"/>
</dbReference>
<keyword evidence="3" id="KW-0479">Metal-binding</keyword>
<sequence length="360" mass="41264">MEPFFVHPDIARAHTLSTAFYTDAVYHNAAKERIFAPSWQYVADAGVVQDSGAAYPFTLLEGHMDEPLLLTNDSGTLRCMSNVCTHRGNILVNKPCKLRNIRCGYHGRQFALDGKFLSMPEFREVEDFPSPADDLHTLPVFRWGPMMFTSLLRELAVEQVFGEMMERIHWYPIDRLVLRQELSKDYKVAANWALYCENYLEGFHIPFVHEGLNKALDFGEYTTELFRYSNLQLGIGKDGDVCFDLPETSADHGKKVAAYYFWVFPNMMFNFYPWGLSLNIVRPAGISECTVSFLTYVMDESKLGAGAGSGLDEVELEDEEVVQQVQRGVRSRFYRHGRYSATREQGTHHFHRLIAEFMGK</sequence>
<evidence type="ECO:0000256" key="6">
    <source>
        <dbReference type="ARBA" id="ARBA00023014"/>
    </source>
</evidence>
<keyword evidence="2" id="KW-0001">2Fe-2S</keyword>
<dbReference type="EMBL" id="BAABFA010000015">
    <property type="protein sequence ID" value="GAA4467152.1"/>
    <property type="molecule type" value="Genomic_DNA"/>
</dbReference>
<comment type="cofactor">
    <cofactor evidence="1">
        <name>Fe cation</name>
        <dbReference type="ChEBI" id="CHEBI:24875"/>
    </cofactor>
</comment>
<dbReference type="InterPro" id="IPR015879">
    <property type="entry name" value="Ring_hydroxy_dOase_asu_C_dom"/>
</dbReference>
<evidence type="ECO:0000256" key="1">
    <source>
        <dbReference type="ARBA" id="ARBA00001962"/>
    </source>
</evidence>
<proteinExistence type="predicted"/>
<dbReference type="PROSITE" id="PS51296">
    <property type="entry name" value="RIESKE"/>
    <property type="match status" value="1"/>
</dbReference>
<keyword evidence="6" id="KW-0411">Iron-sulfur</keyword>
<dbReference type="SUPFAM" id="SSF50022">
    <property type="entry name" value="ISP domain"/>
    <property type="match status" value="1"/>
</dbReference>
<dbReference type="InterPro" id="IPR001663">
    <property type="entry name" value="Rng_hydr_dOase-A"/>
</dbReference>
<dbReference type="PANTHER" id="PTHR43756">
    <property type="entry name" value="CHOLINE MONOOXYGENASE, CHLOROPLASTIC"/>
    <property type="match status" value="1"/>
</dbReference>
<comment type="caution">
    <text evidence="8">The sequence shown here is derived from an EMBL/GenBank/DDBJ whole genome shotgun (WGS) entry which is preliminary data.</text>
</comment>
<organism evidence="8 9">
    <name type="scientific">Nemorincola caseinilytica</name>
    <dbReference type="NCBI Taxonomy" id="2054315"/>
    <lineage>
        <taxon>Bacteria</taxon>
        <taxon>Pseudomonadati</taxon>
        <taxon>Bacteroidota</taxon>
        <taxon>Chitinophagia</taxon>
        <taxon>Chitinophagales</taxon>
        <taxon>Chitinophagaceae</taxon>
        <taxon>Nemorincola</taxon>
    </lineage>
</organism>
<dbReference type="Proteomes" id="UP001500067">
    <property type="component" value="Unassembled WGS sequence"/>
</dbReference>
<evidence type="ECO:0000256" key="3">
    <source>
        <dbReference type="ARBA" id="ARBA00022723"/>
    </source>
</evidence>
<evidence type="ECO:0000259" key="7">
    <source>
        <dbReference type="PROSITE" id="PS51296"/>
    </source>
</evidence>
<evidence type="ECO:0000256" key="4">
    <source>
        <dbReference type="ARBA" id="ARBA00023002"/>
    </source>
</evidence>
<keyword evidence="4" id="KW-0560">Oxidoreductase</keyword>
<dbReference type="PANTHER" id="PTHR43756:SF5">
    <property type="entry name" value="CHOLINE MONOOXYGENASE, CHLOROPLASTIC"/>
    <property type="match status" value="1"/>
</dbReference>
<evidence type="ECO:0000256" key="2">
    <source>
        <dbReference type="ARBA" id="ARBA00022714"/>
    </source>
</evidence>
<feature type="domain" description="Rieske" evidence="7">
    <location>
        <begin position="39"/>
        <end position="139"/>
    </location>
</feature>
<keyword evidence="5" id="KW-0408">Iron</keyword>
<gene>
    <name evidence="8" type="ORF">GCM10023093_22490</name>
</gene>
<accession>A0ABP8NIX2</accession>
<dbReference type="Pfam" id="PF00848">
    <property type="entry name" value="Ring_hydroxyl_A"/>
    <property type="match status" value="1"/>
</dbReference>